<protein>
    <recommendedName>
        <fullName evidence="3">PEGA domain-containing protein</fullName>
    </recommendedName>
</protein>
<evidence type="ECO:0008006" key="3">
    <source>
        <dbReference type="Google" id="ProtNLM"/>
    </source>
</evidence>
<proteinExistence type="predicted"/>
<name>A0ABW3RI65_9SPHI</name>
<comment type="caution">
    <text evidence="1">The sequence shown here is derived from an EMBL/GenBank/DDBJ whole genome shotgun (WGS) entry which is preliminary data.</text>
</comment>
<evidence type="ECO:0000313" key="2">
    <source>
        <dbReference type="Proteomes" id="UP001597205"/>
    </source>
</evidence>
<evidence type="ECO:0000313" key="1">
    <source>
        <dbReference type="EMBL" id="MFD1164855.1"/>
    </source>
</evidence>
<sequence length="265" mass="30172">MKKEYKCILLILLFIIISSCEKGEYLNKSQEFSTIKIDILGDVISPSAVIIDGNKYNSSNFLIPFEEKDSIELSLEFPDQKYNFKKKILNKKGENNVFLFFNNIQDSTITIGPHPLEGVEVPDGYVAVKVMGSNEQFSDENGNLNLGVYDVIGEIVWGQEVNYTKNPVDTIASISNTFPEHFTLIKRPQMDKLVRFKFLNSKYEDILVNGSRVYAFRGFPEDQKVFMFQITEGGALRIRRDPNSGLNNADRGYNVTPVLNYCMSK</sequence>
<gene>
    <name evidence="1" type="ORF">ACFQ2C_04455</name>
</gene>
<dbReference type="PROSITE" id="PS51257">
    <property type="entry name" value="PROKAR_LIPOPROTEIN"/>
    <property type="match status" value="1"/>
</dbReference>
<accession>A0ABW3RI65</accession>
<keyword evidence="2" id="KW-1185">Reference proteome</keyword>
<reference evidence="2" key="1">
    <citation type="journal article" date="2019" name="Int. J. Syst. Evol. Microbiol.">
        <title>The Global Catalogue of Microorganisms (GCM) 10K type strain sequencing project: providing services to taxonomists for standard genome sequencing and annotation.</title>
        <authorList>
            <consortium name="The Broad Institute Genomics Platform"/>
            <consortium name="The Broad Institute Genome Sequencing Center for Infectious Disease"/>
            <person name="Wu L."/>
            <person name="Ma J."/>
        </authorList>
    </citation>
    <scope>NUCLEOTIDE SEQUENCE [LARGE SCALE GENOMIC DNA]</scope>
    <source>
        <strain evidence="2">CCUG 52468</strain>
    </source>
</reference>
<dbReference type="Proteomes" id="UP001597205">
    <property type="component" value="Unassembled WGS sequence"/>
</dbReference>
<dbReference type="RefSeq" id="WP_380894866.1">
    <property type="nucleotide sequence ID" value="NZ_JBHTKY010000004.1"/>
</dbReference>
<dbReference type="EMBL" id="JBHTKY010000004">
    <property type="protein sequence ID" value="MFD1164855.1"/>
    <property type="molecule type" value="Genomic_DNA"/>
</dbReference>
<organism evidence="1 2">
    <name type="scientific">Sphingobacterium daejeonense</name>
    <dbReference type="NCBI Taxonomy" id="371142"/>
    <lineage>
        <taxon>Bacteria</taxon>
        <taxon>Pseudomonadati</taxon>
        <taxon>Bacteroidota</taxon>
        <taxon>Sphingobacteriia</taxon>
        <taxon>Sphingobacteriales</taxon>
        <taxon>Sphingobacteriaceae</taxon>
        <taxon>Sphingobacterium</taxon>
    </lineage>
</organism>